<name>A0ABV8EZ52_9ACTN</name>
<proteinExistence type="predicted"/>
<comment type="caution">
    <text evidence="1">The sequence shown here is derived from an EMBL/GenBank/DDBJ whole genome shotgun (WGS) entry which is preliminary data.</text>
</comment>
<organism evidence="1 2">
    <name type="scientific">Streptosporangium jomthongense</name>
    <dbReference type="NCBI Taxonomy" id="1193683"/>
    <lineage>
        <taxon>Bacteria</taxon>
        <taxon>Bacillati</taxon>
        <taxon>Actinomycetota</taxon>
        <taxon>Actinomycetes</taxon>
        <taxon>Streptosporangiales</taxon>
        <taxon>Streptosporangiaceae</taxon>
        <taxon>Streptosporangium</taxon>
    </lineage>
</organism>
<evidence type="ECO:0000313" key="2">
    <source>
        <dbReference type="Proteomes" id="UP001595698"/>
    </source>
</evidence>
<protein>
    <submittedName>
        <fullName evidence="1">SAM-dependent methyltransferase</fullName>
        <ecNumber evidence="1">2.1.1.-</ecNumber>
    </submittedName>
</protein>
<dbReference type="InterPro" id="IPR006764">
    <property type="entry name" value="SAM_dep_MeTrfase_SAV2177_type"/>
</dbReference>
<keyword evidence="2" id="KW-1185">Reference proteome</keyword>
<dbReference type="SUPFAM" id="SSF53335">
    <property type="entry name" value="S-adenosyl-L-methionine-dependent methyltransferases"/>
    <property type="match status" value="1"/>
</dbReference>
<accession>A0ABV8EZ52</accession>
<gene>
    <name evidence="1" type="ORF">ACFOYY_11340</name>
</gene>
<evidence type="ECO:0000313" key="1">
    <source>
        <dbReference type="EMBL" id="MFC3980720.1"/>
    </source>
</evidence>
<dbReference type="Proteomes" id="UP001595698">
    <property type="component" value="Unassembled WGS sequence"/>
</dbReference>
<dbReference type="EC" id="2.1.1.-" evidence="1"/>
<sequence length="254" mass="28318">MSMREVDPPRPSPARVYDYLLGGRHNSKVDRDAAERVMRLWPVRELALANRRFLIAAVRRLTREFGVRQFIDIGSGLPTEQNVHQVAAPDSRVLYVDNDALVVAEGGNLLDGRQAGYIEGDLRDPHRIITHPETSRLIDPTVPTALMIIGMMHYITDADDPAGIIRDLMVHLAPGSFLVVSTATDTLPDEMRQAIDMYYRNPAAPLVWRSRETVERFFDGLEPVSPGLTAVEKWTDSEAAAGPWLVIAGMARKP</sequence>
<dbReference type="GO" id="GO:0008168">
    <property type="term" value="F:methyltransferase activity"/>
    <property type="evidence" value="ECO:0007669"/>
    <property type="project" value="UniProtKB-KW"/>
</dbReference>
<dbReference type="Gene3D" id="3.40.50.150">
    <property type="entry name" value="Vaccinia Virus protein VP39"/>
    <property type="match status" value="1"/>
</dbReference>
<dbReference type="InterPro" id="IPR029063">
    <property type="entry name" value="SAM-dependent_MTases_sf"/>
</dbReference>
<keyword evidence="1" id="KW-0808">Transferase</keyword>
<dbReference type="GO" id="GO:0032259">
    <property type="term" value="P:methylation"/>
    <property type="evidence" value="ECO:0007669"/>
    <property type="project" value="UniProtKB-KW"/>
</dbReference>
<keyword evidence="1" id="KW-0489">Methyltransferase</keyword>
<dbReference type="EMBL" id="JBHSBC010000010">
    <property type="protein sequence ID" value="MFC3980720.1"/>
    <property type="molecule type" value="Genomic_DNA"/>
</dbReference>
<dbReference type="Pfam" id="PF04672">
    <property type="entry name" value="Methyltransf_19"/>
    <property type="match status" value="1"/>
</dbReference>
<dbReference type="PIRSF" id="PIRSF017393">
    <property type="entry name" value="MTase_SAV2177"/>
    <property type="match status" value="1"/>
</dbReference>
<reference evidence="2" key="1">
    <citation type="journal article" date="2019" name="Int. J. Syst. Evol. Microbiol.">
        <title>The Global Catalogue of Microorganisms (GCM) 10K type strain sequencing project: providing services to taxonomists for standard genome sequencing and annotation.</title>
        <authorList>
            <consortium name="The Broad Institute Genomics Platform"/>
            <consortium name="The Broad Institute Genome Sequencing Center for Infectious Disease"/>
            <person name="Wu L."/>
            <person name="Ma J."/>
        </authorList>
    </citation>
    <scope>NUCLEOTIDE SEQUENCE [LARGE SCALE GENOMIC DNA]</scope>
    <source>
        <strain evidence="2">TBRC 7912</strain>
    </source>
</reference>